<dbReference type="PANTHER" id="PTHR14791">
    <property type="entry name" value="BOMB/KIRA PROTEINS"/>
    <property type="match status" value="1"/>
</dbReference>
<dbReference type="InterPro" id="IPR001202">
    <property type="entry name" value="WW_dom"/>
</dbReference>
<dbReference type="Gene3D" id="2.20.70.10">
    <property type="match status" value="1"/>
</dbReference>
<sequence>MQAARWSSEALQCMETHLLLLKTANVGSEAQKADQSAQPPEQCEEVDIGPHLASKSQRPLPHGWEQFLDLQSGQVYYIDWKNCRRSYMDPRIFCTEVEDAVDFDVSESISDVYSMCDSNIHGSKRLNTCKTFTHPLRQEDWDLRETRGWMVLDCDEQSEVTSVITHS</sequence>
<evidence type="ECO:0000259" key="4">
    <source>
        <dbReference type="PROSITE" id="PS50020"/>
    </source>
</evidence>
<name>A0A8T2T421_CERRI</name>
<evidence type="ECO:0000256" key="2">
    <source>
        <dbReference type="ARBA" id="ARBA00022490"/>
    </source>
</evidence>
<evidence type="ECO:0000256" key="3">
    <source>
        <dbReference type="ARBA" id="ARBA00022553"/>
    </source>
</evidence>
<protein>
    <recommendedName>
        <fullName evidence="4">WW domain-containing protein</fullName>
    </recommendedName>
</protein>
<evidence type="ECO:0000313" key="5">
    <source>
        <dbReference type="EMBL" id="KAH7404854.1"/>
    </source>
</evidence>
<dbReference type="Proteomes" id="UP000825935">
    <property type="component" value="Chromosome 15"/>
</dbReference>
<accession>A0A8T2T421</accession>
<dbReference type="PANTHER" id="PTHR14791:SF29">
    <property type="entry name" value="PROTEIN KIBRA"/>
    <property type="match status" value="1"/>
</dbReference>
<keyword evidence="2" id="KW-0963">Cytoplasm</keyword>
<dbReference type="EMBL" id="CM035420">
    <property type="protein sequence ID" value="KAH7404854.1"/>
    <property type="molecule type" value="Genomic_DNA"/>
</dbReference>
<reference evidence="5" key="1">
    <citation type="submission" date="2021-08" db="EMBL/GenBank/DDBJ databases">
        <title>WGS assembly of Ceratopteris richardii.</title>
        <authorList>
            <person name="Marchant D.B."/>
            <person name="Chen G."/>
            <person name="Jenkins J."/>
            <person name="Shu S."/>
            <person name="Leebens-Mack J."/>
            <person name="Grimwood J."/>
            <person name="Schmutz J."/>
            <person name="Soltis P."/>
            <person name="Soltis D."/>
            <person name="Chen Z.-H."/>
        </authorList>
    </citation>
    <scope>NUCLEOTIDE SEQUENCE</scope>
    <source>
        <strain evidence="5">Whitten #5841</strain>
        <tissue evidence="5">Leaf</tissue>
    </source>
</reference>
<dbReference type="InterPro" id="IPR051105">
    <property type="entry name" value="WWC/KIBRA_Hippo_Reg"/>
</dbReference>
<comment type="subcellular location">
    <subcellularLocation>
        <location evidence="1">Cytoplasm</location>
    </subcellularLocation>
</comment>
<dbReference type="SUPFAM" id="SSF51045">
    <property type="entry name" value="WW domain"/>
    <property type="match status" value="1"/>
</dbReference>
<evidence type="ECO:0000313" key="6">
    <source>
        <dbReference type="Proteomes" id="UP000825935"/>
    </source>
</evidence>
<comment type="caution">
    <text evidence="5">The sequence shown here is derived from an EMBL/GenBank/DDBJ whole genome shotgun (WGS) entry which is preliminary data.</text>
</comment>
<dbReference type="PROSITE" id="PS50020">
    <property type="entry name" value="WW_DOMAIN_2"/>
    <property type="match status" value="1"/>
</dbReference>
<proteinExistence type="predicted"/>
<feature type="domain" description="WW" evidence="4">
    <location>
        <begin position="58"/>
        <end position="92"/>
    </location>
</feature>
<evidence type="ECO:0000256" key="1">
    <source>
        <dbReference type="ARBA" id="ARBA00004496"/>
    </source>
</evidence>
<organism evidence="5 6">
    <name type="scientific">Ceratopteris richardii</name>
    <name type="common">Triangle waterfern</name>
    <dbReference type="NCBI Taxonomy" id="49495"/>
    <lineage>
        <taxon>Eukaryota</taxon>
        <taxon>Viridiplantae</taxon>
        <taxon>Streptophyta</taxon>
        <taxon>Embryophyta</taxon>
        <taxon>Tracheophyta</taxon>
        <taxon>Polypodiopsida</taxon>
        <taxon>Polypodiidae</taxon>
        <taxon>Polypodiales</taxon>
        <taxon>Pteridineae</taxon>
        <taxon>Pteridaceae</taxon>
        <taxon>Parkerioideae</taxon>
        <taxon>Ceratopteris</taxon>
    </lineage>
</organism>
<dbReference type="OrthoDB" id="1930512at2759"/>
<dbReference type="GO" id="GO:0005737">
    <property type="term" value="C:cytoplasm"/>
    <property type="evidence" value="ECO:0007669"/>
    <property type="project" value="UniProtKB-SubCell"/>
</dbReference>
<keyword evidence="3" id="KW-0597">Phosphoprotein</keyword>
<keyword evidence="6" id="KW-1185">Reference proteome</keyword>
<gene>
    <name evidence="5" type="ORF">KP509_15G047000</name>
</gene>
<dbReference type="AlphaFoldDB" id="A0A8T2T421"/>
<dbReference type="InterPro" id="IPR036020">
    <property type="entry name" value="WW_dom_sf"/>
</dbReference>